<keyword evidence="1" id="KW-1133">Transmembrane helix</keyword>
<evidence type="ECO:0000313" key="3">
    <source>
        <dbReference type="EMBL" id="XBH13899.1"/>
    </source>
</evidence>
<dbReference type="InterPro" id="IPR021215">
    <property type="entry name" value="DUF2752"/>
</dbReference>
<feature type="transmembrane region" description="Helical" evidence="1">
    <location>
        <begin position="76"/>
        <end position="96"/>
    </location>
</feature>
<keyword evidence="1" id="KW-0472">Membrane</keyword>
<accession>A0AAU7CZC4</accession>
<evidence type="ECO:0000313" key="2">
    <source>
        <dbReference type="EMBL" id="XBH10470.1"/>
    </source>
</evidence>
<dbReference type="KEGG" id="epl:P4G45_01740"/>
<evidence type="ECO:0000256" key="1">
    <source>
        <dbReference type="SAM" id="Phobius"/>
    </source>
</evidence>
<protein>
    <submittedName>
        <fullName evidence="2">DUF2752 domain-containing protein</fullName>
    </submittedName>
</protein>
<dbReference type="RefSeq" id="WP_348267976.1">
    <property type="nucleotide sequence ID" value="NZ_CP121194.1"/>
</dbReference>
<accession>A0AAU7D9H0</accession>
<sequence>MTANGRSRIADTLRAATPLVIIALASVILLRFPPEQYSFYPQCPIYRYLHIECPGCGTTRALAALLHGHILEAFRLNALITSLMPPAAIYAVLCYCRFLQGKTLRLPHLPSAAVYAALAVAAAFMVVRNLPHI</sequence>
<name>A0AAU7CZC4_9BACT</name>
<feature type="transmembrane region" description="Helical" evidence="1">
    <location>
        <begin position="108"/>
        <end position="127"/>
    </location>
</feature>
<feature type="transmembrane region" description="Helical" evidence="1">
    <location>
        <begin position="12"/>
        <end position="32"/>
    </location>
</feature>
<gene>
    <name evidence="2" type="ORF">P4G45_01740</name>
    <name evidence="3" type="ORF">P8936_01710</name>
</gene>
<reference evidence="2" key="1">
    <citation type="submission" date="2023-03" db="EMBL/GenBank/DDBJ databases">
        <title>Edaphobacter sp.</title>
        <authorList>
            <person name="Huber K.J."/>
            <person name="Papendorf J."/>
            <person name="Pilke C."/>
            <person name="Bunk B."/>
            <person name="Sproeer C."/>
            <person name="Pester M."/>
        </authorList>
    </citation>
    <scope>NUCLEOTIDE SEQUENCE</scope>
    <source>
        <strain evidence="2">DSM 109919</strain>
        <strain evidence="3">DSM 109920</strain>
    </source>
</reference>
<dbReference type="Pfam" id="PF10825">
    <property type="entry name" value="DUF2752"/>
    <property type="match status" value="1"/>
</dbReference>
<proteinExistence type="predicted"/>
<dbReference type="AlphaFoldDB" id="A0AAU7CZC4"/>
<dbReference type="EMBL" id="CP121194">
    <property type="protein sequence ID" value="XBH10470.1"/>
    <property type="molecule type" value="Genomic_DNA"/>
</dbReference>
<dbReference type="EMBL" id="CP121195">
    <property type="protein sequence ID" value="XBH13899.1"/>
    <property type="molecule type" value="Genomic_DNA"/>
</dbReference>
<keyword evidence="1" id="KW-0812">Transmembrane</keyword>
<organism evidence="2">
    <name type="scientific">Edaphobacter paludis</name>
    <dbReference type="NCBI Taxonomy" id="3035702"/>
    <lineage>
        <taxon>Bacteria</taxon>
        <taxon>Pseudomonadati</taxon>
        <taxon>Acidobacteriota</taxon>
        <taxon>Terriglobia</taxon>
        <taxon>Terriglobales</taxon>
        <taxon>Acidobacteriaceae</taxon>
        <taxon>Edaphobacter</taxon>
    </lineage>
</organism>